<name>A0A9P6XR02_RHIOR</name>
<feature type="region of interest" description="Disordered" evidence="1">
    <location>
        <begin position="1"/>
        <end position="36"/>
    </location>
</feature>
<sequence>METGIAMHAGHDAGADRRMQRQPARAQPDATGGVMHQPDHQLHLAVVRGGGDRVLAAGQHRQPGQPQAGILHGQRGIGLRQLAFAGQRQQRAWRAVNQQRLQRIQSMRLQHGTRMPRAVAGRDMQDVTGLPLHIGRCGKTDTPDRAADAARVEAVAAEQAPIVHPRRRRQHTVIGGDAGQCTHARAPLPVSQPSTWRPKPQ</sequence>
<proteinExistence type="predicted"/>
<feature type="compositionally biased region" description="Low complexity" evidence="1">
    <location>
        <begin position="21"/>
        <end position="30"/>
    </location>
</feature>
<dbReference type="AlphaFoldDB" id="A0A9P6XR02"/>
<gene>
    <name evidence="2" type="ORF">G6F51_013832</name>
</gene>
<evidence type="ECO:0000313" key="2">
    <source>
        <dbReference type="EMBL" id="KAG1530460.1"/>
    </source>
</evidence>
<feature type="region of interest" description="Disordered" evidence="1">
    <location>
        <begin position="164"/>
        <end position="201"/>
    </location>
</feature>
<evidence type="ECO:0000313" key="3">
    <source>
        <dbReference type="Proteomes" id="UP000717996"/>
    </source>
</evidence>
<protein>
    <submittedName>
        <fullName evidence="2">Uncharacterized protein</fullName>
    </submittedName>
</protein>
<feature type="compositionally biased region" description="Basic and acidic residues" evidence="1">
    <location>
        <begin position="9"/>
        <end position="19"/>
    </location>
</feature>
<evidence type="ECO:0000256" key="1">
    <source>
        <dbReference type="SAM" id="MobiDB-lite"/>
    </source>
</evidence>
<accession>A0A9P6XR02</accession>
<comment type="caution">
    <text evidence="2">The sequence shown here is derived from an EMBL/GenBank/DDBJ whole genome shotgun (WGS) entry which is preliminary data.</text>
</comment>
<dbReference type="EMBL" id="JAANIT010006616">
    <property type="protein sequence ID" value="KAG1530460.1"/>
    <property type="molecule type" value="Genomic_DNA"/>
</dbReference>
<reference evidence="2" key="1">
    <citation type="journal article" date="2020" name="Microb. Genom.">
        <title>Genetic diversity of clinical and environmental Mucorales isolates obtained from an investigation of mucormycosis cases among solid organ transplant recipients.</title>
        <authorList>
            <person name="Nguyen M.H."/>
            <person name="Kaul D."/>
            <person name="Muto C."/>
            <person name="Cheng S.J."/>
            <person name="Richter R.A."/>
            <person name="Bruno V.M."/>
            <person name="Liu G."/>
            <person name="Beyhan S."/>
            <person name="Sundermann A.J."/>
            <person name="Mounaud S."/>
            <person name="Pasculle A.W."/>
            <person name="Nierman W.C."/>
            <person name="Driscoll E."/>
            <person name="Cumbie R."/>
            <person name="Clancy C.J."/>
            <person name="Dupont C.L."/>
        </authorList>
    </citation>
    <scope>NUCLEOTIDE SEQUENCE</scope>
    <source>
        <strain evidence="2">GL16</strain>
    </source>
</reference>
<dbReference type="Proteomes" id="UP000717996">
    <property type="component" value="Unassembled WGS sequence"/>
</dbReference>
<organism evidence="2 3">
    <name type="scientific">Rhizopus oryzae</name>
    <name type="common">Mucormycosis agent</name>
    <name type="synonym">Rhizopus arrhizus var. delemar</name>
    <dbReference type="NCBI Taxonomy" id="64495"/>
    <lineage>
        <taxon>Eukaryota</taxon>
        <taxon>Fungi</taxon>
        <taxon>Fungi incertae sedis</taxon>
        <taxon>Mucoromycota</taxon>
        <taxon>Mucoromycotina</taxon>
        <taxon>Mucoromycetes</taxon>
        <taxon>Mucorales</taxon>
        <taxon>Mucorineae</taxon>
        <taxon>Rhizopodaceae</taxon>
        <taxon>Rhizopus</taxon>
    </lineage>
</organism>